<keyword evidence="3" id="KW-0378">Hydrolase</keyword>
<dbReference type="GO" id="GO:0004767">
    <property type="term" value="F:sphingomyelin phosphodiesterase activity"/>
    <property type="evidence" value="ECO:0007669"/>
    <property type="project" value="InterPro"/>
</dbReference>
<keyword evidence="3" id="KW-0255">Endonuclease</keyword>
<name>A0A9X2ELX5_9GAMM</name>
<comment type="caution">
    <text evidence="3">The sequence shown here is derived from an EMBL/GenBank/DDBJ whole genome shotgun (WGS) entry which is preliminary data.</text>
</comment>
<evidence type="ECO:0000259" key="2">
    <source>
        <dbReference type="Pfam" id="PF03372"/>
    </source>
</evidence>
<organism evidence="3 4">
    <name type="scientific">Microbulbifer okhotskensis</name>
    <dbReference type="NCBI Taxonomy" id="2926617"/>
    <lineage>
        <taxon>Bacteria</taxon>
        <taxon>Pseudomonadati</taxon>
        <taxon>Pseudomonadota</taxon>
        <taxon>Gammaproteobacteria</taxon>
        <taxon>Cellvibrionales</taxon>
        <taxon>Microbulbiferaceae</taxon>
        <taxon>Microbulbifer</taxon>
    </lineage>
</organism>
<dbReference type="SUPFAM" id="SSF56219">
    <property type="entry name" value="DNase I-like"/>
    <property type="match status" value="1"/>
</dbReference>
<dbReference type="PANTHER" id="PTHR16320:SF1">
    <property type="entry name" value="SPHINGOMYELINASE DDB_G0288017"/>
    <property type="match status" value="1"/>
</dbReference>
<keyword evidence="4" id="KW-1185">Reference proteome</keyword>
<evidence type="ECO:0000313" key="4">
    <source>
        <dbReference type="Proteomes" id="UP001139028"/>
    </source>
</evidence>
<feature type="chain" id="PRO_5040775783" evidence="1">
    <location>
        <begin position="20"/>
        <end position="345"/>
    </location>
</feature>
<dbReference type="GO" id="GO:0004519">
    <property type="term" value="F:endonuclease activity"/>
    <property type="evidence" value="ECO:0007669"/>
    <property type="project" value="UniProtKB-KW"/>
</dbReference>
<keyword evidence="3" id="KW-0540">Nuclease</keyword>
<evidence type="ECO:0000313" key="3">
    <source>
        <dbReference type="EMBL" id="MCO1334667.1"/>
    </source>
</evidence>
<keyword evidence="1" id="KW-0732">Signal</keyword>
<proteinExistence type="predicted"/>
<dbReference type="PANTHER" id="PTHR16320">
    <property type="entry name" value="SPHINGOMYELINASE FAMILY MEMBER"/>
    <property type="match status" value="1"/>
</dbReference>
<dbReference type="GO" id="GO:0005737">
    <property type="term" value="C:cytoplasm"/>
    <property type="evidence" value="ECO:0007669"/>
    <property type="project" value="TreeGrafter"/>
</dbReference>
<dbReference type="InterPro" id="IPR005135">
    <property type="entry name" value="Endo/exonuclease/phosphatase"/>
</dbReference>
<sequence>MIKRILISLTLLVSYPVGAADFEDIWDAVTSCNWFEFIGDVDDTGSKDLDGYEYGDTHFADANSGNFDMIVYNMDGFLECIGGNSKSDFKQIIRTFDSNPKDLWLMQEAWNKTKANYLDDNDKLDNDTVPYRSKHWKGTGTTFGNGLLTFSKFPFDRDNRDDNDYSFTTYEEETFNKCAGNDCDTEKGFTVAKVEVTENYHVHIYNTHMDAGHQDEDLNAKAKQLDQIADMIVAHSSNATVILAGDFNMAFDENDDDWRGVNYQTWKAFFAKTGGKHACQYMLSGSDTSLEACDNELQNDTDHVVVINNNPNFTLEVTNYYIGAAEYTGLSDHDPVFVDFSWVKH</sequence>
<protein>
    <submittedName>
        <fullName evidence="3">Endonuclease/exonuclease/phosphatase family protein</fullName>
    </submittedName>
</protein>
<reference evidence="3" key="1">
    <citation type="journal article" date="2022" name="Arch. Microbiol.">
        <title>Microbulbifer okhotskensis sp. nov., isolated from a deep bottom sediment of the Okhotsk Sea.</title>
        <authorList>
            <person name="Romanenko L."/>
            <person name="Kurilenko V."/>
            <person name="Otstavnykh N."/>
            <person name="Velansky P."/>
            <person name="Isaeva M."/>
            <person name="Mikhailov V."/>
        </authorList>
    </citation>
    <scope>NUCLEOTIDE SEQUENCE</scope>
    <source>
        <strain evidence="3">OS29</strain>
    </source>
</reference>
<dbReference type="AlphaFoldDB" id="A0A9X2ELX5"/>
<dbReference type="Pfam" id="PF03372">
    <property type="entry name" value="Exo_endo_phos"/>
    <property type="match status" value="1"/>
</dbReference>
<gene>
    <name evidence="3" type="ORF">MO867_09975</name>
</gene>
<evidence type="ECO:0000256" key="1">
    <source>
        <dbReference type="SAM" id="SignalP"/>
    </source>
</evidence>
<dbReference type="InterPro" id="IPR036691">
    <property type="entry name" value="Endo/exonu/phosph_ase_sf"/>
</dbReference>
<dbReference type="RefSeq" id="WP_252466258.1">
    <property type="nucleotide sequence ID" value="NZ_JALBWM010000034.1"/>
</dbReference>
<dbReference type="Proteomes" id="UP001139028">
    <property type="component" value="Unassembled WGS sequence"/>
</dbReference>
<dbReference type="EMBL" id="JALBWM010000034">
    <property type="protein sequence ID" value="MCO1334667.1"/>
    <property type="molecule type" value="Genomic_DNA"/>
</dbReference>
<dbReference type="InterPro" id="IPR038772">
    <property type="entry name" value="Sph/SMPD2-like"/>
</dbReference>
<dbReference type="Gene3D" id="3.60.10.10">
    <property type="entry name" value="Endonuclease/exonuclease/phosphatase"/>
    <property type="match status" value="1"/>
</dbReference>
<feature type="domain" description="Endonuclease/exonuclease/phosphatase" evidence="2">
    <location>
        <begin position="72"/>
        <end position="258"/>
    </location>
</feature>
<feature type="signal peptide" evidence="1">
    <location>
        <begin position="1"/>
        <end position="19"/>
    </location>
</feature>
<accession>A0A9X2ELX5</accession>